<organism evidence="1">
    <name type="scientific">Anguilla anguilla</name>
    <name type="common">European freshwater eel</name>
    <name type="synonym">Muraena anguilla</name>
    <dbReference type="NCBI Taxonomy" id="7936"/>
    <lineage>
        <taxon>Eukaryota</taxon>
        <taxon>Metazoa</taxon>
        <taxon>Chordata</taxon>
        <taxon>Craniata</taxon>
        <taxon>Vertebrata</taxon>
        <taxon>Euteleostomi</taxon>
        <taxon>Actinopterygii</taxon>
        <taxon>Neopterygii</taxon>
        <taxon>Teleostei</taxon>
        <taxon>Anguilliformes</taxon>
        <taxon>Anguillidae</taxon>
        <taxon>Anguilla</taxon>
    </lineage>
</organism>
<sequence length="52" mass="5753">MGNGQAIKQLQAPECFLRGNNYPQSVVLVDNACATTIDSRVQHPNNTLQIRQ</sequence>
<reference evidence="1" key="1">
    <citation type="submission" date="2014-11" db="EMBL/GenBank/DDBJ databases">
        <authorList>
            <person name="Amaro Gonzalez C."/>
        </authorList>
    </citation>
    <scope>NUCLEOTIDE SEQUENCE</scope>
</reference>
<dbReference type="EMBL" id="GBXM01102517">
    <property type="protein sequence ID" value="JAH06060.1"/>
    <property type="molecule type" value="Transcribed_RNA"/>
</dbReference>
<name>A0A0E9PPP8_ANGAN</name>
<accession>A0A0E9PPP8</accession>
<dbReference type="AlphaFoldDB" id="A0A0E9PPP8"/>
<protein>
    <submittedName>
        <fullName evidence="1">Uncharacterized protein</fullName>
    </submittedName>
</protein>
<reference evidence="1" key="2">
    <citation type="journal article" date="2015" name="Fish Shellfish Immunol.">
        <title>Early steps in the European eel (Anguilla anguilla)-Vibrio vulnificus interaction in the gills: Role of the RtxA13 toxin.</title>
        <authorList>
            <person name="Callol A."/>
            <person name="Pajuelo D."/>
            <person name="Ebbesson L."/>
            <person name="Teles M."/>
            <person name="MacKenzie S."/>
            <person name="Amaro C."/>
        </authorList>
    </citation>
    <scope>NUCLEOTIDE SEQUENCE</scope>
</reference>
<evidence type="ECO:0000313" key="1">
    <source>
        <dbReference type="EMBL" id="JAH06060.1"/>
    </source>
</evidence>
<proteinExistence type="predicted"/>